<dbReference type="AlphaFoldDB" id="A0A8S2U9S0"/>
<proteinExistence type="predicted"/>
<sequence length="49" mass="5488">DDNETYSSDDEPSEELETNIKIILNSDDENSSEDDEEEDLLSTSASGKY</sequence>
<reference evidence="3" key="1">
    <citation type="submission" date="2021-02" db="EMBL/GenBank/DDBJ databases">
        <authorList>
            <person name="Nowell W R."/>
        </authorList>
    </citation>
    <scope>NUCLEOTIDE SEQUENCE</scope>
</reference>
<dbReference type="EMBL" id="CAJOBH010022066">
    <property type="protein sequence ID" value="CAF4227357.1"/>
    <property type="molecule type" value="Genomic_DNA"/>
</dbReference>
<feature type="region of interest" description="Disordered" evidence="1">
    <location>
        <begin position="24"/>
        <end position="49"/>
    </location>
</feature>
<evidence type="ECO:0000313" key="2">
    <source>
        <dbReference type="EMBL" id="CAF4227357.1"/>
    </source>
</evidence>
<evidence type="ECO:0000256" key="1">
    <source>
        <dbReference type="SAM" id="MobiDB-lite"/>
    </source>
</evidence>
<protein>
    <submittedName>
        <fullName evidence="3">Uncharacterized protein</fullName>
    </submittedName>
</protein>
<comment type="caution">
    <text evidence="3">The sequence shown here is derived from an EMBL/GenBank/DDBJ whole genome shotgun (WGS) entry which is preliminary data.</text>
</comment>
<feature type="non-terminal residue" evidence="3">
    <location>
        <position position="1"/>
    </location>
</feature>
<evidence type="ECO:0000313" key="3">
    <source>
        <dbReference type="EMBL" id="CAF4331103.1"/>
    </source>
</evidence>
<dbReference type="Proteomes" id="UP000676336">
    <property type="component" value="Unassembled WGS sequence"/>
</dbReference>
<dbReference type="EMBL" id="CAJOBI010042528">
    <property type="protein sequence ID" value="CAF4331103.1"/>
    <property type="molecule type" value="Genomic_DNA"/>
</dbReference>
<gene>
    <name evidence="2" type="ORF">BYL167_LOCUS24637</name>
    <name evidence="3" type="ORF">SMN809_LOCUS27377</name>
</gene>
<organism evidence="3 4">
    <name type="scientific">Rotaria magnacalcarata</name>
    <dbReference type="NCBI Taxonomy" id="392030"/>
    <lineage>
        <taxon>Eukaryota</taxon>
        <taxon>Metazoa</taxon>
        <taxon>Spiralia</taxon>
        <taxon>Gnathifera</taxon>
        <taxon>Rotifera</taxon>
        <taxon>Eurotatoria</taxon>
        <taxon>Bdelloidea</taxon>
        <taxon>Philodinida</taxon>
        <taxon>Philodinidae</taxon>
        <taxon>Rotaria</taxon>
    </lineage>
</organism>
<name>A0A8S2U9S0_9BILA</name>
<dbReference type="Proteomes" id="UP000681967">
    <property type="component" value="Unassembled WGS sequence"/>
</dbReference>
<feature type="compositionally biased region" description="Acidic residues" evidence="1">
    <location>
        <begin position="26"/>
        <end position="40"/>
    </location>
</feature>
<accession>A0A8S2U9S0</accession>
<evidence type="ECO:0000313" key="4">
    <source>
        <dbReference type="Proteomes" id="UP000676336"/>
    </source>
</evidence>